<dbReference type="PANTHER" id="PTHR43433:SF5">
    <property type="entry name" value="AB HYDROLASE-1 DOMAIN-CONTAINING PROTEIN"/>
    <property type="match status" value="1"/>
</dbReference>
<dbReference type="AlphaFoldDB" id="A0A4R6SCZ2"/>
<accession>A0A4R6SCZ2</accession>
<keyword evidence="3" id="KW-1185">Reference proteome</keyword>
<dbReference type="OrthoDB" id="63519at2"/>
<dbReference type="RefSeq" id="WP_133850683.1">
    <property type="nucleotide sequence ID" value="NZ_SNXZ01000003.1"/>
</dbReference>
<proteinExistence type="predicted"/>
<dbReference type="InterPro" id="IPR000073">
    <property type="entry name" value="AB_hydrolase_1"/>
</dbReference>
<evidence type="ECO:0000259" key="1">
    <source>
        <dbReference type="Pfam" id="PF12697"/>
    </source>
</evidence>
<feature type="domain" description="AB hydrolase-1" evidence="1">
    <location>
        <begin position="36"/>
        <end position="260"/>
    </location>
</feature>
<dbReference type="Gene3D" id="3.40.50.1820">
    <property type="entry name" value="alpha/beta hydrolase"/>
    <property type="match status" value="1"/>
</dbReference>
<evidence type="ECO:0000313" key="2">
    <source>
        <dbReference type="EMBL" id="TDP97483.1"/>
    </source>
</evidence>
<protein>
    <submittedName>
        <fullName evidence="2">Pimeloyl-ACP methyl ester carboxylesterase</fullName>
    </submittedName>
</protein>
<gene>
    <name evidence="2" type="ORF">EV186_103447</name>
</gene>
<dbReference type="PANTHER" id="PTHR43433">
    <property type="entry name" value="HYDROLASE, ALPHA/BETA FOLD FAMILY PROTEIN"/>
    <property type="match status" value="1"/>
</dbReference>
<dbReference type="Pfam" id="PF12697">
    <property type="entry name" value="Abhydrolase_6"/>
    <property type="match status" value="1"/>
</dbReference>
<dbReference type="InterPro" id="IPR050471">
    <property type="entry name" value="AB_hydrolase"/>
</dbReference>
<reference evidence="2 3" key="1">
    <citation type="submission" date="2019-03" db="EMBL/GenBank/DDBJ databases">
        <title>Genomic Encyclopedia of Type Strains, Phase IV (KMG-IV): sequencing the most valuable type-strain genomes for metagenomic binning, comparative biology and taxonomic classification.</title>
        <authorList>
            <person name="Goeker M."/>
        </authorList>
    </citation>
    <scope>NUCLEOTIDE SEQUENCE [LARGE SCALE GENOMIC DNA]</scope>
    <source>
        <strain evidence="2 3">DSM 45361</strain>
    </source>
</reference>
<dbReference type="EMBL" id="SNXZ01000003">
    <property type="protein sequence ID" value="TDP97483.1"/>
    <property type="molecule type" value="Genomic_DNA"/>
</dbReference>
<evidence type="ECO:0000313" key="3">
    <source>
        <dbReference type="Proteomes" id="UP000295444"/>
    </source>
</evidence>
<dbReference type="Proteomes" id="UP000295444">
    <property type="component" value="Unassembled WGS sequence"/>
</dbReference>
<dbReference type="GO" id="GO:0003824">
    <property type="term" value="F:catalytic activity"/>
    <property type="evidence" value="ECO:0007669"/>
    <property type="project" value="UniProtKB-ARBA"/>
</dbReference>
<organism evidence="2 3">
    <name type="scientific">Labedaea rhizosphaerae</name>
    <dbReference type="NCBI Taxonomy" id="598644"/>
    <lineage>
        <taxon>Bacteria</taxon>
        <taxon>Bacillati</taxon>
        <taxon>Actinomycetota</taxon>
        <taxon>Actinomycetes</taxon>
        <taxon>Pseudonocardiales</taxon>
        <taxon>Pseudonocardiaceae</taxon>
        <taxon>Labedaea</taxon>
    </lineage>
</organism>
<sequence length="270" mass="28652">MTTAIATRTVASADGTKIAYQQAGSGPALLVVDGALCYRAFGPAAALAKQLQDQFTVYTYDRRGRGESGDTKPYSVDREIEDIAALIEVAGGSVNVFAMSSGAALALEAASRLDGIAKLAIYEAPFIVDDSHPPRVGFQETLDALIAEDDRSGALKFFMKTVGAPSIMVTIMSLTPPWKKLKAVAHTLPHDARVLGDRGLGHPLPANAWPGAKMPVLAFVGGKSPKVMHNAQQAIVDQLPDARLVELPGQTHMVKAPVVAPHLVEFYRVV</sequence>
<name>A0A4R6SCZ2_LABRH</name>
<comment type="caution">
    <text evidence="2">The sequence shown here is derived from an EMBL/GenBank/DDBJ whole genome shotgun (WGS) entry which is preliminary data.</text>
</comment>
<dbReference type="SUPFAM" id="SSF53474">
    <property type="entry name" value="alpha/beta-Hydrolases"/>
    <property type="match status" value="1"/>
</dbReference>
<dbReference type="InterPro" id="IPR029058">
    <property type="entry name" value="AB_hydrolase_fold"/>
</dbReference>